<evidence type="ECO:0000256" key="9">
    <source>
        <dbReference type="ARBA" id="ARBA00042761"/>
    </source>
</evidence>
<keyword evidence="3" id="KW-0479">Metal-binding</keyword>
<dbReference type="GO" id="GO:0006139">
    <property type="term" value="P:nucleobase-containing compound metabolic process"/>
    <property type="evidence" value="ECO:0007669"/>
    <property type="project" value="InterPro"/>
</dbReference>
<organism evidence="11 12">
    <name type="scientific">Mucor saturninus</name>
    <dbReference type="NCBI Taxonomy" id="64648"/>
    <lineage>
        <taxon>Eukaryota</taxon>
        <taxon>Fungi</taxon>
        <taxon>Fungi incertae sedis</taxon>
        <taxon>Mucoromycota</taxon>
        <taxon>Mucoromycotina</taxon>
        <taxon>Mucoromycetes</taxon>
        <taxon>Mucorales</taxon>
        <taxon>Mucorineae</taxon>
        <taxon>Mucoraceae</taxon>
        <taxon>Mucor</taxon>
    </lineage>
</organism>
<dbReference type="InterPro" id="IPR002562">
    <property type="entry name" value="3'-5'_exonuclease_dom"/>
</dbReference>
<keyword evidence="5" id="KW-0269">Exonuclease</keyword>
<dbReference type="Proteomes" id="UP000603453">
    <property type="component" value="Unassembled WGS sequence"/>
</dbReference>
<dbReference type="Pfam" id="PF01612">
    <property type="entry name" value="DNA_pol_A_exo1"/>
    <property type="match status" value="1"/>
</dbReference>
<dbReference type="SUPFAM" id="SSF53098">
    <property type="entry name" value="Ribonuclease H-like"/>
    <property type="match status" value="1"/>
</dbReference>
<proteinExistence type="predicted"/>
<gene>
    <name evidence="11" type="ORF">INT47_007396</name>
</gene>
<dbReference type="OrthoDB" id="2278185at2759"/>
<dbReference type="PANTHER" id="PTHR13620">
    <property type="entry name" value="3-5 EXONUCLEASE"/>
    <property type="match status" value="1"/>
</dbReference>
<evidence type="ECO:0000256" key="1">
    <source>
        <dbReference type="ARBA" id="ARBA00004123"/>
    </source>
</evidence>
<dbReference type="EMBL" id="JAEPRD010000226">
    <property type="protein sequence ID" value="KAG2193593.1"/>
    <property type="molecule type" value="Genomic_DNA"/>
</dbReference>
<accession>A0A8H7QJA9</accession>
<keyword evidence="12" id="KW-1185">Reference proteome</keyword>
<dbReference type="InterPro" id="IPR012337">
    <property type="entry name" value="RNaseH-like_sf"/>
</dbReference>
<keyword evidence="7" id="KW-0539">Nucleus</keyword>
<dbReference type="GO" id="GO:0003676">
    <property type="term" value="F:nucleic acid binding"/>
    <property type="evidence" value="ECO:0007669"/>
    <property type="project" value="InterPro"/>
</dbReference>
<evidence type="ECO:0000259" key="10">
    <source>
        <dbReference type="Pfam" id="PF01612"/>
    </source>
</evidence>
<name>A0A8H7QJA9_9FUNG</name>
<dbReference type="InterPro" id="IPR051132">
    <property type="entry name" value="3-5_Exonuclease_domain"/>
</dbReference>
<evidence type="ECO:0000256" key="6">
    <source>
        <dbReference type="ARBA" id="ARBA00022842"/>
    </source>
</evidence>
<keyword evidence="2" id="KW-0540">Nuclease</keyword>
<dbReference type="GO" id="GO:0008408">
    <property type="term" value="F:3'-5' exonuclease activity"/>
    <property type="evidence" value="ECO:0007669"/>
    <property type="project" value="InterPro"/>
</dbReference>
<dbReference type="GO" id="GO:0005634">
    <property type="term" value="C:nucleus"/>
    <property type="evidence" value="ECO:0007669"/>
    <property type="project" value="UniProtKB-SubCell"/>
</dbReference>
<dbReference type="PANTHER" id="PTHR13620:SF109">
    <property type="entry name" value="3'-5' EXONUCLEASE"/>
    <property type="match status" value="1"/>
</dbReference>
<dbReference type="AlphaFoldDB" id="A0A8H7QJA9"/>
<comment type="caution">
    <text evidence="11">The sequence shown here is derived from an EMBL/GenBank/DDBJ whole genome shotgun (WGS) entry which is preliminary data.</text>
</comment>
<dbReference type="Gene3D" id="3.30.420.10">
    <property type="entry name" value="Ribonuclease H-like superfamily/Ribonuclease H"/>
    <property type="match status" value="1"/>
</dbReference>
<protein>
    <recommendedName>
        <fullName evidence="8">3'-5' exonuclease</fullName>
    </recommendedName>
    <alternativeName>
        <fullName evidence="9">Werner Syndrome-like exonuclease</fullName>
    </alternativeName>
</protein>
<evidence type="ECO:0000256" key="2">
    <source>
        <dbReference type="ARBA" id="ARBA00022722"/>
    </source>
</evidence>
<evidence type="ECO:0000256" key="4">
    <source>
        <dbReference type="ARBA" id="ARBA00022801"/>
    </source>
</evidence>
<evidence type="ECO:0000256" key="3">
    <source>
        <dbReference type="ARBA" id="ARBA00022723"/>
    </source>
</evidence>
<evidence type="ECO:0000313" key="12">
    <source>
        <dbReference type="Proteomes" id="UP000603453"/>
    </source>
</evidence>
<reference evidence="11" key="1">
    <citation type="submission" date="2020-12" db="EMBL/GenBank/DDBJ databases">
        <title>Metabolic potential, ecology and presence of endohyphal bacteria is reflected in genomic diversity of Mucoromycotina.</title>
        <authorList>
            <person name="Muszewska A."/>
            <person name="Okrasinska A."/>
            <person name="Steczkiewicz K."/>
            <person name="Drgas O."/>
            <person name="Orlowska M."/>
            <person name="Perlinska-Lenart U."/>
            <person name="Aleksandrzak-Piekarczyk T."/>
            <person name="Szatraj K."/>
            <person name="Zielenkiewicz U."/>
            <person name="Pilsyk S."/>
            <person name="Malc E."/>
            <person name="Mieczkowski P."/>
            <person name="Kruszewska J.S."/>
            <person name="Biernat P."/>
            <person name="Pawlowska J."/>
        </authorList>
    </citation>
    <scope>NUCLEOTIDE SEQUENCE</scope>
    <source>
        <strain evidence="11">WA0000017839</strain>
    </source>
</reference>
<evidence type="ECO:0000256" key="5">
    <source>
        <dbReference type="ARBA" id="ARBA00022839"/>
    </source>
</evidence>
<sequence length="497" mass="56341">MTVRYRCTNDKTPHSFNGYDTGLMQQLPKIYAKEFPAILTESSGISTKLAKLMRPLFQSGVGSQRLSKVSRVMHTEHSDELQFLYCNKMVEKLQNSTMIDFLRIKRDGASVSYDDFSSFEFVPFLDQLTSITDGVILKGDHSFKIIKHMGKTNGTSVFSSLYTVMNEYEEIRMQVLAHTKSFKELSGRLGPMMESYRRYGFDMPQAYIPSLSDNVRAIVIDKSTGNANLSNKDQFPPAVLPQSMAIEIRDTASEIFVGFDCEWFKIYHEESNTVFLFRIFGFDRNTFPGKLKEIIASKRIREIGKNVGGDLTRLKRYVSETNGELELGTYCFNRNAISSSRKSLSDICNVILKIHLPKSNDVRLSNWEALDLSDQQKRYAALDAYVAIAVCNSFVKVKRPGLILEKYKASNSDSEDRSVTLEMFGEVPFLAYVEYKCLRTASESIDLRDIHSETLSESTVPANISFSSSNVPVRLDEHKSTSEKATVPSRVLKDVFI</sequence>
<dbReference type="InterPro" id="IPR036397">
    <property type="entry name" value="RNaseH_sf"/>
</dbReference>
<feature type="domain" description="3'-5' exonuclease" evidence="10">
    <location>
        <begin position="289"/>
        <end position="396"/>
    </location>
</feature>
<dbReference type="GO" id="GO:0046872">
    <property type="term" value="F:metal ion binding"/>
    <property type="evidence" value="ECO:0007669"/>
    <property type="project" value="UniProtKB-KW"/>
</dbReference>
<evidence type="ECO:0000256" key="8">
    <source>
        <dbReference type="ARBA" id="ARBA00040531"/>
    </source>
</evidence>
<keyword evidence="4" id="KW-0378">Hydrolase</keyword>
<evidence type="ECO:0000313" key="11">
    <source>
        <dbReference type="EMBL" id="KAG2193593.1"/>
    </source>
</evidence>
<evidence type="ECO:0000256" key="7">
    <source>
        <dbReference type="ARBA" id="ARBA00023242"/>
    </source>
</evidence>
<dbReference type="CDD" id="cd06141">
    <property type="entry name" value="WRN_exo"/>
    <property type="match status" value="1"/>
</dbReference>
<comment type="subcellular location">
    <subcellularLocation>
        <location evidence="1">Nucleus</location>
    </subcellularLocation>
</comment>
<keyword evidence="6" id="KW-0460">Magnesium</keyword>